<feature type="compositionally biased region" description="Polar residues" evidence="1">
    <location>
        <begin position="65"/>
        <end position="82"/>
    </location>
</feature>
<dbReference type="Proteomes" id="UP001221898">
    <property type="component" value="Unassembled WGS sequence"/>
</dbReference>
<dbReference type="EMBL" id="JAINUG010000100">
    <property type="protein sequence ID" value="KAJ8397149.1"/>
    <property type="molecule type" value="Genomic_DNA"/>
</dbReference>
<reference evidence="2" key="1">
    <citation type="journal article" date="2023" name="Science">
        <title>Genome structures resolve the early diversification of teleost fishes.</title>
        <authorList>
            <person name="Parey E."/>
            <person name="Louis A."/>
            <person name="Montfort J."/>
            <person name="Bouchez O."/>
            <person name="Roques C."/>
            <person name="Iampietro C."/>
            <person name="Lluch J."/>
            <person name="Castinel A."/>
            <person name="Donnadieu C."/>
            <person name="Desvignes T."/>
            <person name="Floi Bucao C."/>
            <person name="Jouanno E."/>
            <person name="Wen M."/>
            <person name="Mejri S."/>
            <person name="Dirks R."/>
            <person name="Jansen H."/>
            <person name="Henkel C."/>
            <person name="Chen W.J."/>
            <person name="Zahm M."/>
            <person name="Cabau C."/>
            <person name="Klopp C."/>
            <person name="Thompson A.W."/>
            <person name="Robinson-Rechavi M."/>
            <person name="Braasch I."/>
            <person name="Lecointre G."/>
            <person name="Bobe J."/>
            <person name="Postlethwait J.H."/>
            <person name="Berthelot C."/>
            <person name="Roest Crollius H."/>
            <person name="Guiguen Y."/>
        </authorList>
    </citation>
    <scope>NUCLEOTIDE SEQUENCE</scope>
    <source>
        <strain evidence="2">NC1722</strain>
    </source>
</reference>
<proteinExistence type="predicted"/>
<keyword evidence="3" id="KW-1185">Reference proteome</keyword>
<gene>
    <name evidence="2" type="ORF">AAFF_G00010030</name>
</gene>
<accession>A0AAD7S747</accession>
<dbReference type="AlphaFoldDB" id="A0AAD7S747"/>
<feature type="region of interest" description="Disordered" evidence="1">
    <location>
        <begin position="61"/>
        <end position="99"/>
    </location>
</feature>
<evidence type="ECO:0000313" key="3">
    <source>
        <dbReference type="Proteomes" id="UP001221898"/>
    </source>
</evidence>
<organism evidence="2 3">
    <name type="scientific">Aldrovandia affinis</name>
    <dbReference type="NCBI Taxonomy" id="143900"/>
    <lineage>
        <taxon>Eukaryota</taxon>
        <taxon>Metazoa</taxon>
        <taxon>Chordata</taxon>
        <taxon>Craniata</taxon>
        <taxon>Vertebrata</taxon>
        <taxon>Euteleostomi</taxon>
        <taxon>Actinopterygii</taxon>
        <taxon>Neopterygii</taxon>
        <taxon>Teleostei</taxon>
        <taxon>Notacanthiformes</taxon>
        <taxon>Halosauridae</taxon>
        <taxon>Aldrovandia</taxon>
    </lineage>
</organism>
<evidence type="ECO:0000256" key="1">
    <source>
        <dbReference type="SAM" id="MobiDB-lite"/>
    </source>
</evidence>
<protein>
    <submittedName>
        <fullName evidence="2">Uncharacterized protein</fullName>
    </submittedName>
</protein>
<name>A0AAD7S747_9TELE</name>
<sequence>MSEDEQAIDQENWFEPKMASIIGFMKRAKEWIAAAHISDQQKENAPLKRQLEAEDVLQDGVQADDSASQTGVHNPGSVCSTRVSRKPLNSRIESVSDPC</sequence>
<evidence type="ECO:0000313" key="2">
    <source>
        <dbReference type="EMBL" id="KAJ8397149.1"/>
    </source>
</evidence>
<comment type="caution">
    <text evidence="2">The sequence shown here is derived from an EMBL/GenBank/DDBJ whole genome shotgun (WGS) entry which is preliminary data.</text>
</comment>